<dbReference type="Gene3D" id="2.70.40.10">
    <property type="match status" value="1"/>
</dbReference>
<dbReference type="InterPro" id="IPR011962">
    <property type="entry name" value="dCTP_deaminase"/>
</dbReference>
<dbReference type="PANTHER" id="PTHR42680">
    <property type="entry name" value="DCTP DEAMINASE"/>
    <property type="match status" value="1"/>
</dbReference>
<evidence type="ECO:0000313" key="4">
    <source>
        <dbReference type="Proteomes" id="UP000014680"/>
    </source>
</evidence>
<dbReference type="Pfam" id="PF22769">
    <property type="entry name" value="DCD"/>
    <property type="match status" value="1"/>
</dbReference>
<reference evidence="3 4" key="1">
    <citation type="submission" date="2012-10" db="EMBL/GenBank/DDBJ databases">
        <authorList>
            <person name="Zafar N."/>
            <person name="Inman J."/>
            <person name="Hall N."/>
            <person name="Lorenzi H."/>
            <person name="Caler E."/>
        </authorList>
    </citation>
    <scope>NUCLEOTIDE SEQUENCE [LARGE SCALE GENOMIC DNA]</scope>
    <source>
        <strain evidence="3 4">IP1</strain>
    </source>
</reference>
<dbReference type="GeneID" id="14885543"/>
<keyword evidence="4" id="KW-1185">Reference proteome</keyword>
<accession>A0A0A1TYN4</accession>
<dbReference type="RefSeq" id="XP_004185929.1">
    <property type="nucleotide sequence ID" value="XM_004185881.1"/>
</dbReference>
<dbReference type="InterPro" id="IPR033704">
    <property type="entry name" value="dUTPase_trimeric"/>
</dbReference>
<dbReference type="OMA" id="PVESMMW"/>
<keyword evidence="1" id="KW-0378">Hydrolase</keyword>
<dbReference type="CDD" id="cd07557">
    <property type="entry name" value="trimeric_dUTPase"/>
    <property type="match status" value="1"/>
</dbReference>
<organism evidence="3 4">
    <name type="scientific">Entamoeba invadens IP1</name>
    <dbReference type="NCBI Taxonomy" id="370355"/>
    <lineage>
        <taxon>Eukaryota</taxon>
        <taxon>Amoebozoa</taxon>
        <taxon>Evosea</taxon>
        <taxon>Archamoebae</taxon>
        <taxon>Mastigamoebida</taxon>
        <taxon>Entamoebidae</taxon>
        <taxon>Entamoeba</taxon>
    </lineage>
</organism>
<evidence type="ECO:0000256" key="2">
    <source>
        <dbReference type="ARBA" id="ARBA00023080"/>
    </source>
</evidence>
<dbReference type="VEuPathDB" id="AmoebaDB:EIN_162170"/>
<name>A0A0A1TYN4_ENTIV</name>
<dbReference type="SUPFAM" id="SSF51283">
    <property type="entry name" value="dUTPase-like"/>
    <property type="match status" value="1"/>
</dbReference>
<proteinExistence type="predicted"/>
<dbReference type="NCBIfam" id="TIGR02274">
    <property type="entry name" value="dCTP_deam"/>
    <property type="match status" value="1"/>
</dbReference>
<evidence type="ECO:0000256" key="1">
    <source>
        <dbReference type="ARBA" id="ARBA00022801"/>
    </source>
</evidence>
<dbReference type="Proteomes" id="UP000014680">
    <property type="component" value="Unassembled WGS sequence"/>
</dbReference>
<sequence length="171" mass="19346">MSVLSHDAILKAINDKEITITPFDAKNVGPASIDLSLDNEFRTFINKSEPLDIKESTNYREETEVHKIADDEFFEVPPQTTCLGITKEVVGLSDGLCALLEGRSRFARLGLFVHITASFMNPGINNRQVLEIYNSSNRVIRLYPGQKVCQMVFMRMEGNAQYKGIFEHNFL</sequence>
<dbReference type="InterPro" id="IPR036157">
    <property type="entry name" value="dUTPase-like_sf"/>
</dbReference>
<dbReference type="AlphaFoldDB" id="A0A0A1TYN4"/>
<dbReference type="GO" id="GO:0006229">
    <property type="term" value="P:dUTP biosynthetic process"/>
    <property type="evidence" value="ECO:0007669"/>
    <property type="project" value="InterPro"/>
</dbReference>
<dbReference type="KEGG" id="eiv:EIN_162170"/>
<keyword evidence="2" id="KW-0546">Nucleotide metabolism</keyword>
<dbReference type="EMBL" id="KB206960">
    <property type="protein sequence ID" value="ELP86583.1"/>
    <property type="molecule type" value="Genomic_DNA"/>
</dbReference>
<dbReference type="GO" id="GO:0008829">
    <property type="term" value="F:dCTP deaminase activity"/>
    <property type="evidence" value="ECO:0007669"/>
    <property type="project" value="InterPro"/>
</dbReference>
<gene>
    <name evidence="3" type="ORF">EIN_162170</name>
</gene>
<dbReference type="PANTHER" id="PTHR42680:SF3">
    <property type="entry name" value="DCTP DEAMINASE"/>
    <property type="match status" value="1"/>
</dbReference>
<protein>
    <submittedName>
        <fullName evidence="3">Uncharacterized protein</fullName>
    </submittedName>
</protein>
<dbReference type="OrthoDB" id="2304873at2759"/>
<evidence type="ECO:0000313" key="3">
    <source>
        <dbReference type="EMBL" id="ELP86583.1"/>
    </source>
</evidence>